<dbReference type="RefSeq" id="WP_013453021.1">
    <property type="nucleotide sequence ID" value="NC_014759.1"/>
</dbReference>
<protein>
    <recommendedName>
        <fullName evidence="4">Cyclic nucleotide-binding domain-containing protein</fullName>
    </recommendedName>
</protein>
<sequence length="845" mass="98359">MNAKHHIDNNLYKSKLSNTFSLQYFLNTISILCLTSIFLFGTYKIFNADAAYLGGILVLVILSLFRNKVKSKPYSYIRPKVSQFLFSNLFNLFNVIFSALCLIIIYINVQGSSLVFEFSSLGSVIFMMGLPVGFFFWISFTRTDEKAKLGIVNSKRHETFKSYEIYFIIITIACFGILYDFLPQTINYLLFLPILLLVIISILNFLFHNAQHKLLLKFIAAIGKKDLEKDQEHISLLNVYEKKPYKLSKLLKENFLTAPLNEQYYVLYTLKRISAIDEIENIELLIEKTDSSNEIHSVLTDISKYLKSIKDQIDEIKNPYEYIEQSNDLAVIKGLIRKQIITPDRNFIIKLLNDNRLSVKKPACIVAGYQDDINIISILIEHLEKPELSLWAQLALENIGEKSIKYIEIEFSKRKENLLFVESCFALLCKINAEVAHQILFNSLNETNSNIRKIAAKKIIINNVKVTEKHRTYFAKLFDDLIITLLSNDYLIQQMELRNESFKMLKKAIENENKEALYIIINILKLYYSAAAIDEIFANYSNRNTESHAIANCLIDLVIIDNLSVHNKIKILFSPKEKALLEFLQEEFPETTLQPNFESEEQLIWGILNKEYDQINSWTRACTINILQYAFKEDIPFELASEFLNENKLLKETAAVNIYKNLPEFYTIFLKRLPANEATKIDYIIRSNFDVVQQKQIYHDNLLLFDKIDFLISIPYLNKLSVAELLNFHEYFEVRVLKAGEHHISLQKEFNLGYWIIQHGNASYSKDGINYNEYKKRDIIKVSDHESPTENVYFNLEEDVRFLIVDEVILLNIIIGYEKIIQKYLEELPKKSEIMNGKTLNKEAA</sequence>
<feature type="transmembrane region" description="Helical" evidence="1">
    <location>
        <begin position="188"/>
        <end position="207"/>
    </location>
</feature>
<gene>
    <name evidence="2" type="ordered locus">Ftrac_0868</name>
</gene>
<feature type="transmembrane region" description="Helical" evidence="1">
    <location>
        <begin position="21"/>
        <end position="40"/>
    </location>
</feature>
<keyword evidence="1" id="KW-1133">Transmembrane helix</keyword>
<name>E4TT22_MARTH</name>
<dbReference type="AlphaFoldDB" id="E4TT22"/>
<keyword evidence="1" id="KW-0812">Transmembrane</keyword>
<dbReference type="eggNOG" id="COG0664">
    <property type="taxonomic scope" value="Bacteria"/>
</dbReference>
<feature type="transmembrane region" description="Helical" evidence="1">
    <location>
        <begin position="163"/>
        <end position="182"/>
    </location>
</feature>
<evidence type="ECO:0000313" key="3">
    <source>
        <dbReference type="Proteomes" id="UP000008720"/>
    </source>
</evidence>
<keyword evidence="3" id="KW-1185">Reference proteome</keyword>
<dbReference type="EMBL" id="CP002349">
    <property type="protein sequence ID" value="ADR20870.1"/>
    <property type="molecule type" value="Genomic_DNA"/>
</dbReference>
<dbReference type="Proteomes" id="UP000008720">
    <property type="component" value="Chromosome"/>
</dbReference>
<evidence type="ECO:0000313" key="2">
    <source>
        <dbReference type="EMBL" id="ADR20870.1"/>
    </source>
</evidence>
<accession>E4TT22</accession>
<proteinExistence type="predicted"/>
<evidence type="ECO:0000256" key="1">
    <source>
        <dbReference type="SAM" id="Phobius"/>
    </source>
</evidence>
<feature type="transmembrane region" description="Helical" evidence="1">
    <location>
        <begin position="121"/>
        <end position="142"/>
    </location>
</feature>
<dbReference type="HOGENOM" id="CLU_337025_0_0_10"/>
<feature type="transmembrane region" description="Helical" evidence="1">
    <location>
        <begin position="46"/>
        <end position="65"/>
    </location>
</feature>
<feature type="transmembrane region" description="Helical" evidence="1">
    <location>
        <begin position="85"/>
        <end position="109"/>
    </location>
</feature>
<keyword evidence="1" id="KW-0472">Membrane</keyword>
<reference evidence="2 3" key="1">
    <citation type="journal article" date="2011" name="Stand. Genomic Sci.">
        <title>Complete genome sequence of Marivirga tractuosa type strain (H-43).</title>
        <authorList>
            <person name="Pagani I."/>
            <person name="Chertkov O."/>
            <person name="Lapidus A."/>
            <person name="Lucas S."/>
            <person name="Del Rio T.G."/>
            <person name="Tice H."/>
            <person name="Copeland A."/>
            <person name="Cheng J.F."/>
            <person name="Nolan M."/>
            <person name="Saunders E."/>
            <person name="Pitluck S."/>
            <person name="Held B."/>
            <person name="Goodwin L."/>
            <person name="Liolios K."/>
            <person name="Ovchinikova G."/>
            <person name="Ivanova N."/>
            <person name="Mavromatis K."/>
            <person name="Pati A."/>
            <person name="Chen A."/>
            <person name="Palaniappan K."/>
            <person name="Land M."/>
            <person name="Hauser L."/>
            <person name="Jeffries C.D."/>
            <person name="Detter J.C."/>
            <person name="Han C."/>
            <person name="Tapia R."/>
            <person name="Ngatchou-Djao O.D."/>
            <person name="Rohde M."/>
            <person name="Goker M."/>
            <person name="Spring S."/>
            <person name="Sikorski J."/>
            <person name="Woyke T."/>
            <person name="Bristow J."/>
            <person name="Eisen J.A."/>
            <person name="Markowitz V."/>
            <person name="Hugenholtz P."/>
            <person name="Klenk H.P."/>
            <person name="Kyrpides N.C."/>
        </authorList>
    </citation>
    <scope>NUCLEOTIDE SEQUENCE [LARGE SCALE GENOMIC DNA]</scope>
    <source>
        <strain evidence="3">ATCC 23168 / DSM 4126 / NBRC 15989 / NCIMB 1408 / VKM B-1430 / H-43</strain>
    </source>
</reference>
<dbReference type="STRING" id="643867.Ftrac_0868"/>
<evidence type="ECO:0008006" key="4">
    <source>
        <dbReference type="Google" id="ProtNLM"/>
    </source>
</evidence>
<dbReference type="KEGG" id="mtt:Ftrac_0868"/>
<organism evidence="2 3">
    <name type="scientific">Marivirga tractuosa (strain ATCC 23168 / DSM 4126 / NBRC 15989 / NCIMB 1408 / VKM B-1430 / H-43)</name>
    <name type="common">Microscilla tractuosa</name>
    <name type="synonym">Flexibacter tractuosus</name>
    <dbReference type="NCBI Taxonomy" id="643867"/>
    <lineage>
        <taxon>Bacteria</taxon>
        <taxon>Pseudomonadati</taxon>
        <taxon>Bacteroidota</taxon>
        <taxon>Cytophagia</taxon>
        <taxon>Cytophagales</taxon>
        <taxon>Marivirgaceae</taxon>
        <taxon>Marivirga</taxon>
    </lineage>
</organism>